<dbReference type="Proteomes" id="UP000663827">
    <property type="component" value="Unassembled WGS sequence"/>
</dbReference>
<protein>
    <submittedName>
        <fullName evidence="1">Uncharacterized protein</fullName>
    </submittedName>
</protein>
<reference evidence="1" key="1">
    <citation type="submission" date="2021-01" db="EMBL/GenBank/DDBJ databases">
        <authorList>
            <person name="Kaushik A."/>
        </authorList>
    </citation>
    <scope>NUCLEOTIDE SEQUENCE</scope>
    <source>
        <strain evidence="1">AG5</strain>
    </source>
</reference>
<dbReference type="AlphaFoldDB" id="A0A8H3E443"/>
<dbReference type="EMBL" id="CAJNJQ010002200">
    <property type="protein sequence ID" value="CAE7168800.1"/>
    <property type="molecule type" value="Genomic_DNA"/>
</dbReference>
<name>A0A8H3E443_9AGAM</name>
<evidence type="ECO:0000313" key="2">
    <source>
        <dbReference type="Proteomes" id="UP000663827"/>
    </source>
</evidence>
<organism evidence="1 2">
    <name type="scientific">Rhizoctonia solani</name>
    <dbReference type="NCBI Taxonomy" id="456999"/>
    <lineage>
        <taxon>Eukaryota</taxon>
        <taxon>Fungi</taxon>
        <taxon>Dikarya</taxon>
        <taxon>Basidiomycota</taxon>
        <taxon>Agaricomycotina</taxon>
        <taxon>Agaricomycetes</taxon>
        <taxon>Cantharellales</taxon>
        <taxon>Ceratobasidiaceae</taxon>
        <taxon>Rhizoctonia</taxon>
    </lineage>
</organism>
<proteinExistence type="predicted"/>
<gene>
    <name evidence="1" type="ORF">RDB_LOCUS103553</name>
</gene>
<sequence>MEENPTADKHPRRLVVNFWDYTGNLINTDDGDRPQLVHEQGWIDRPSRLVRFATFGLVKGDKSMLEAVKKAYMFITRNYAPGDQMILYASARYKWETDPYAKAAEVLARHLHDRTSPAKLADAHPGNGGDLNGSRIPIYAVVACPSYRDEIQSMSTWSDWLRPRFPPVQHMVCFGDAGDFRSCSTMYDMDGALISEEVGAPRLKR</sequence>
<evidence type="ECO:0000313" key="1">
    <source>
        <dbReference type="EMBL" id="CAE7168800.1"/>
    </source>
</evidence>
<comment type="caution">
    <text evidence="1">The sequence shown here is derived from an EMBL/GenBank/DDBJ whole genome shotgun (WGS) entry which is preliminary data.</text>
</comment>
<accession>A0A8H3E443</accession>